<accession>A0A2P2QDS1</accession>
<evidence type="ECO:0000313" key="6">
    <source>
        <dbReference type="EMBL" id="MBX65044.1"/>
    </source>
</evidence>
<dbReference type="InterPro" id="IPR039618">
    <property type="entry name" value="CLE9-13"/>
</dbReference>
<dbReference type="PANTHER" id="PTHR34359">
    <property type="entry name" value="CLAVATA3/ESR (CLE)-RELATED PROTEIN 10"/>
    <property type="match status" value="1"/>
</dbReference>
<keyword evidence="3" id="KW-0221">Differentiation</keyword>
<sequence length="75" mass="8292">MITGQSHSCGSFLGKTSQNLCIQFQILNQRQRFRFRAQPIPPALSSPSGGDESQIDPRYGVEKRLVPSGPNPLHN</sequence>
<reference evidence="6" key="1">
    <citation type="submission" date="2018-02" db="EMBL/GenBank/DDBJ databases">
        <title>Rhizophora mucronata_Transcriptome.</title>
        <authorList>
            <person name="Meera S.P."/>
            <person name="Sreeshan A."/>
            <person name="Augustine A."/>
        </authorList>
    </citation>
    <scope>NUCLEOTIDE SEQUENCE</scope>
    <source>
        <tissue evidence="6">Leaf</tissue>
    </source>
</reference>
<evidence type="ECO:0000256" key="3">
    <source>
        <dbReference type="ARBA" id="ARBA00022782"/>
    </source>
</evidence>
<keyword evidence="2" id="KW-0217">Developmental protein</keyword>
<evidence type="ECO:0000256" key="1">
    <source>
        <dbReference type="ARBA" id="ARBA00005416"/>
    </source>
</evidence>
<evidence type="ECO:0000256" key="5">
    <source>
        <dbReference type="SAM" id="MobiDB-lite"/>
    </source>
</evidence>
<name>A0A2P2QDS1_RHIMU</name>
<dbReference type="GO" id="GO:0030154">
    <property type="term" value="P:cell differentiation"/>
    <property type="evidence" value="ECO:0007669"/>
    <property type="project" value="UniProtKB-KW"/>
</dbReference>
<comment type="similarity">
    <text evidence="1">Belongs to the CLV3/ESR signal peptide family.</text>
</comment>
<feature type="region of interest" description="Disordered" evidence="5">
    <location>
        <begin position="37"/>
        <end position="75"/>
    </location>
</feature>
<evidence type="ECO:0000256" key="2">
    <source>
        <dbReference type="ARBA" id="ARBA00022473"/>
    </source>
</evidence>
<organism evidence="6">
    <name type="scientific">Rhizophora mucronata</name>
    <name type="common">Asiatic mangrove</name>
    <dbReference type="NCBI Taxonomy" id="61149"/>
    <lineage>
        <taxon>Eukaryota</taxon>
        <taxon>Viridiplantae</taxon>
        <taxon>Streptophyta</taxon>
        <taxon>Embryophyta</taxon>
        <taxon>Tracheophyta</taxon>
        <taxon>Spermatophyta</taxon>
        <taxon>Magnoliopsida</taxon>
        <taxon>eudicotyledons</taxon>
        <taxon>Gunneridae</taxon>
        <taxon>Pentapetalae</taxon>
        <taxon>rosids</taxon>
        <taxon>fabids</taxon>
        <taxon>Malpighiales</taxon>
        <taxon>Rhizophoraceae</taxon>
        <taxon>Rhizophora</taxon>
    </lineage>
</organism>
<protein>
    <submittedName>
        <fullName evidence="6">Uncharacterized protein</fullName>
    </submittedName>
</protein>
<dbReference type="EMBL" id="GGEC01084560">
    <property type="protein sequence ID" value="MBX65044.1"/>
    <property type="molecule type" value="Transcribed_RNA"/>
</dbReference>
<evidence type="ECO:0000256" key="4">
    <source>
        <dbReference type="ARBA" id="ARBA00023278"/>
    </source>
</evidence>
<dbReference type="AlphaFoldDB" id="A0A2P2QDS1"/>
<proteinExistence type="inferred from homology"/>
<keyword evidence="4" id="KW-0379">Hydroxylation</keyword>
<dbReference type="PANTHER" id="PTHR34359:SF5">
    <property type="entry name" value="CLAVATA3_ESR (CLE)-RELATED PROTEIN 9"/>
    <property type="match status" value="1"/>
</dbReference>